<accession>A0A0D2H6V7</accession>
<dbReference type="OrthoDB" id="5125733at2759"/>
<evidence type="ECO:0000259" key="1">
    <source>
        <dbReference type="Pfam" id="PF06985"/>
    </source>
</evidence>
<dbReference type="Pfam" id="PF06985">
    <property type="entry name" value="HET"/>
    <property type="match status" value="1"/>
</dbReference>
<keyword evidence="3" id="KW-1185">Reference proteome</keyword>
<sequence>MPRARGKSSADSAVRKRTRSGCKLCNNLSPRGHASSLYNEESTTKASANLTLCIDTLQLSVSNCQYCRLLRQSLQAFVGREWSRIRAPVCLDLLEGSPIKVSVQESNSNTTVVELYAPSDQRPPWPTLGHARRIPIHSGSDESFEFARNCIKDCKSNPKHGACRNSSPNTLPTRLIDVQGKDQGLKLVELEGKEVEYVTLSYCWGRGSAVKTTSGNLAEMREKIDWGTLPALFQDAVTITRRLNIRYLWIDGLCIIQDDKEDWEAESARMSDIYEASYVTIAADTCEDNSHFCLAHRPKRLRLEHQNTRGKAFTIKARKVLDHHEAPEEDLAFRVQGPLRARAWALQENVLSPRILHYTETELTFECRTTYRCECNPSPSQKATTPGLLPKLLSTKRHPKVFRTWHRIVAQYTLRKLTVASDKLPAISGIAKKVQAATKSAYLAGLWRDNLVEDLLWASAPHLESPHIAPRLDGYRAPSFSWASVDTQIQPFENCKDEDVELSPHISIARASCTVFGLNPLGEVTDGFIDLCGPVAEATLVAPEHYKFGYQLMTTGCGTAIDVSPDSLLVEDAIENETGPHQAATVRRGKEGESYKPFKVSVWCLSVAGYSYGWISGLVLTKSSRVRGAYERIGHFTCGNDWLIGTKKQKIKIV</sequence>
<feature type="domain" description="Heterokaryon incompatibility" evidence="1">
    <location>
        <begin position="197"/>
        <end position="348"/>
    </location>
</feature>
<dbReference type="Proteomes" id="UP000053789">
    <property type="component" value="Unassembled WGS sequence"/>
</dbReference>
<protein>
    <recommendedName>
        <fullName evidence="1">Heterokaryon incompatibility domain-containing protein</fullName>
    </recommendedName>
</protein>
<dbReference type="VEuPathDB" id="FungiDB:Z519_12779"/>
<evidence type="ECO:0000313" key="3">
    <source>
        <dbReference type="Proteomes" id="UP000053789"/>
    </source>
</evidence>
<dbReference type="EMBL" id="KN847015">
    <property type="protein sequence ID" value="KIW86595.1"/>
    <property type="molecule type" value="Genomic_DNA"/>
</dbReference>
<evidence type="ECO:0000313" key="2">
    <source>
        <dbReference type="EMBL" id="KIW86595.1"/>
    </source>
</evidence>
<reference evidence="2" key="1">
    <citation type="submission" date="2015-01" db="EMBL/GenBank/DDBJ databases">
        <title>The Genome Sequence of Cladophialophora bantiana CBS 173.52.</title>
        <authorList>
            <consortium name="The Broad Institute Genomics Platform"/>
            <person name="Cuomo C."/>
            <person name="de Hoog S."/>
            <person name="Gorbushina A."/>
            <person name="Stielow B."/>
            <person name="Teixiera M."/>
            <person name="Abouelleil A."/>
            <person name="Chapman S.B."/>
            <person name="Priest M."/>
            <person name="Young S.K."/>
            <person name="Wortman J."/>
            <person name="Nusbaum C."/>
            <person name="Birren B."/>
        </authorList>
    </citation>
    <scope>NUCLEOTIDE SEQUENCE [LARGE SCALE GENOMIC DNA]</scope>
    <source>
        <strain evidence="2">CBS 173.52</strain>
    </source>
</reference>
<name>A0A0D2H6V7_CLAB1</name>
<proteinExistence type="predicted"/>
<dbReference type="HOGENOM" id="CLU_002639_3_1_1"/>
<dbReference type="GeneID" id="27705707"/>
<organism evidence="2 3">
    <name type="scientific">Cladophialophora bantiana (strain ATCC 10958 / CBS 173.52 / CDC B-1940 / NIH 8579)</name>
    <name type="common">Xylohypha bantiana</name>
    <dbReference type="NCBI Taxonomy" id="1442370"/>
    <lineage>
        <taxon>Eukaryota</taxon>
        <taxon>Fungi</taxon>
        <taxon>Dikarya</taxon>
        <taxon>Ascomycota</taxon>
        <taxon>Pezizomycotina</taxon>
        <taxon>Eurotiomycetes</taxon>
        <taxon>Chaetothyriomycetidae</taxon>
        <taxon>Chaetothyriales</taxon>
        <taxon>Herpotrichiellaceae</taxon>
        <taxon>Cladophialophora</taxon>
    </lineage>
</organism>
<dbReference type="RefSeq" id="XP_016613264.1">
    <property type="nucleotide sequence ID" value="XM_016770484.1"/>
</dbReference>
<gene>
    <name evidence="2" type="ORF">Z519_12779</name>
</gene>
<dbReference type="AlphaFoldDB" id="A0A0D2H6V7"/>
<dbReference type="PANTHER" id="PTHR33112:SF9">
    <property type="entry name" value="HETEROKARYON INCOMPATIBILITY DOMAIN-CONTAINING PROTEIN"/>
    <property type="match status" value="1"/>
</dbReference>
<dbReference type="PANTHER" id="PTHR33112">
    <property type="entry name" value="DOMAIN PROTEIN, PUTATIVE-RELATED"/>
    <property type="match status" value="1"/>
</dbReference>
<dbReference type="InterPro" id="IPR010730">
    <property type="entry name" value="HET"/>
</dbReference>